<comment type="caution">
    <text evidence="1">The sequence shown here is derived from an EMBL/GenBank/DDBJ whole genome shotgun (WGS) entry which is preliminary data.</text>
</comment>
<dbReference type="AlphaFoldDB" id="A0A2S5CS15"/>
<accession>A0A2S5CS15</accession>
<evidence type="ECO:0000313" key="2">
    <source>
        <dbReference type="Proteomes" id="UP000237423"/>
    </source>
</evidence>
<organism evidence="1 2">
    <name type="scientific">Methylovulum psychrotolerans</name>
    <dbReference type="NCBI Taxonomy" id="1704499"/>
    <lineage>
        <taxon>Bacteria</taxon>
        <taxon>Pseudomonadati</taxon>
        <taxon>Pseudomonadota</taxon>
        <taxon>Gammaproteobacteria</taxon>
        <taxon>Methylococcales</taxon>
        <taxon>Methylococcaceae</taxon>
        <taxon>Methylovulum</taxon>
    </lineage>
</organism>
<dbReference type="Proteomes" id="UP000237423">
    <property type="component" value="Unassembled WGS sequence"/>
</dbReference>
<proteinExistence type="predicted"/>
<reference evidence="1 2" key="1">
    <citation type="submission" date="2017-11" db="EMBL/GenBank/DDBJ databases">
        <title>Draft Genome Sequence of Methylobacter psychrotolerans Sph1T, an Obligate Methanotroph from Low-Temperature Environments.</title>
        <authorList>
            <person name="Oshkin I.Y."/>
            <person name="Miroshnikov K."/>
            <person name="Belova S.E."/>
            <person name="Korzhenkov A."/>
            <person name="Toshchakov S.V."/>
            <person name="Dedysh S.N."/>
        </authorList>
    </citation>
    <scope>NUCLEOTIDE SEQUENCE [LARGE SCALE GENOMIC DNA]</scope>
    <source>
        <strain evidence="1 2">Sph1</strain>
    </source>
</reference>
<sequence>MGKRLATTQKVSKMTLQNADNTHNNIIESMNQAFGDHEFYGLEYVLDEWLENTPAPGYQNKIESFGFWDFRD</sequence>
<evidence type="ECO:0000313" key="1">
    <source>
        <dbReference type="EMBL" id="POZ53537.1"/>
    </source>
</evidence>
<gene>
    <name evidence="1" type="ORF">AADEFJLK_00565</name>
</gene>
<dbReference type="EMBL" id="PGFZ01000001">
    <property type="protein sequence ID" value="POZ53537.1"/>
    <property type="molecule type" value="Genomic_DNA"/>
</dbReference>
<name>A0A2S5CS15_9GAMM</name>
<protein>
    <submittedName>
        <fullName evidence="1">Uncharacterized protein</fullName>
    </submittedName>
</protein>